<dbReference type="InterPro" id="IPR014756">
    <property type="entry name" value="Ig_E-set"/>
</dbReference>
<dbReference type="PANTHER" id="PTHR11188:SF17">
    <property type="entry name" value="FI21816P1"/>
    <property type="match status" value="1"/>
</dbReference>
<dbReference type="EMBL" id="LFJN01000025">
    <property type="protein sequence ID" value="KPI37250.1"/>
    <property type="molecule type" value="Genomic_DNA"/>
</dbReference>
<dbReference type="InterPro" id="IPR011022">
    <property type="entry name" value="Arrestin_C-like"/>
</dbReference>
<accession>A0A0N1H0B9</accession>
<comment type="caution">
    <text evidence="4">The sequence shown here is derived from an EMBL/GenBank/DDBJ whole genome shotgun (WGS) entry which is preliminary data.</text>
</comment>
<dbReference type="GO" id="GO:0070086">
    <property type="term" value="P:ubiquitin-dependent endocytosis"/>
    <property type="evidence" value="ECO:0007669"/>
    <property type="project" value="TreeGrafter"/>
</dbReference>
<dbReference type="GeneID" id="28733265"/>
<evidence type="ECO:0000256" key="2">
    <source>
        <dbReference type="SAM" id="MobiDB-lite"/>
    </source>
</evidence>
<dbReference type="Pfam" id="PF02752">
    <property type="entry name" value="Arrestin_C"/>
    <property type="match status" value="1"/>
</dbReference>
<feature type="region of interest" description="Disordered" evidence="2">
    <location>
        <begin position="1"/>
        <end position="34"/>
    </location>
</feature>
<dbReference type="PANTHER" id="PTHR11188">
    <property type="entry name" value="ARRESTIN DOMAIN CONTAINING PROTEIN"/>
    <property type="match status" value="1"/>
</dbReference>
<feature type="region of interest" description="Disordered" evidence="2">
    <location>
        <begin position="448"/>
        <end position="509"/>
    </location>
</feature>
<dbReference type="GO" id="GO:0005886">
    <property type="term" value="C:plasma membrane"/>
    <property type="evidence" value="ECO:0007669"/>
    <property type="project" value="TreeGrafter"/>
</dbReference>
<sequence length="571" mass="63223">MSIFPSQVSSSKPSLVHVPKWKLPPAPSQPQIRRVPVRSRSISPVRHFVNLSAQSSDEARPAPNHTVIRAAPHFNTLTESTIKHSRIGLDVRLPSLLFVGGGTVEGHVTLTVDAGAQDSRKETKPITISRLTVDVIGTEEVSLRRFWPFLTLGHELFDINHPPPSSIVNGRSSHYNSELGWFLTSGTAKIPFCVNLPLNPGPPPYKSKSGVIRYMLSVTAQVKVGEQKKGHIVRKSQDISVLKVYDPLKALAGLPQPLVATDSLTVTQSPEVQTLTVSAGLHRKTWVSGSDAFIDVQISNRSAREIKRFEVQLQRTTMWYNYAAPAYGPQSEKYVGSRTPKKTDIEICSTWSMVSSKGRAGIRPFHSEVRTCPLAIPRNSVSVDTGRWFEVHYFINVVVPVGWSKSCSVQLPITLIPYNSLDIPPNQLASVAASIEAKVEAKRQRTLPFPSKPYQPYRPGQSFDAPRRRSLDQARSEVGVRSNNGSFTTHELATSPCKVPSTPVSRAGPTLPRLQVSTSGIGFSDSEFELPADSSKKVMLSEQERKMINQARELKMRREYSLKYRKAVRTA</sequence>
<evidence type="ECO:0000313" key="5">
    <source>
        <dbReference type="Proteomes" id="UP000038010"/>
    </source>
</evidence>
<dbReference type="Gene3D" id="2.60.40.640">
    <property type="match status" value="2"/>
</dbReference>
<dbReference type="OrthoDB" id="298939at2759"/>
<protein>
    <recommendedName>
        <fullName evidence="3">Arrestin C-terminal-like domain-containing protein</fullName>
    </recommendedName>
</protein>
<reference evidence="4 5" key="1">
    <citation type="submission" date="2015-06" db="EMBL/GenBank/DDBJ databases">
        <title>Draft genome of the ant-associated black yeast Phialophora attae CBS 131958.</title>
        <authorList>
            <person name="Moreno L.F."/>
            <person name="Stielow B.J."/>
            <person name="de Hoog S."/>
            <person name="Vicente V.A."/>
            <person name="Weiss V.A."/>
            <person name="de Vries M."/>
            <person name="Cruz L.M."/>
            <person name="Souza E.M."/>
        </authorList>
    </citation>
    <scope>NUCLEOTIDE SEQUENCE [LARGE SCALE GENOMIC DNA]</scope>
    <source>
        <strain evidence="4 5">CBS 131958</strain>
    </source>
</reference>
<keyword evidence="5" id="KW-1185">Reference proteome</keyword>
<dbReference type="STRING" id="1664694.A0A0N1H0B9"/>
<proteinExistence type="inferred from homology"/>
<feature type="domain" description="Arrestin C-terminal-like" evidence="3">
    <location>
        <begin position="274"/>
        <end position="416"/>
    </location>
</feature>
<dbReference type="InterPro" id="IPR014752">
    <property type="entry name" value="Arrestin-like_C"/>
</dbReference>
<dbReference type="GO" id="GO:0005829">
    <property type="term" value="C:cytosol"/>
    <property type="evidence" value="ECO:0007669"/>
    <property type="project" value="TreeGrafter"/>
</dbReference>
<dbReference type="AlphaFoldDB" id="A0A0N1H0B9"/>
<feature type="compositionally biased region" description="Basic and acidic residues" evidence="2">
    <location>
        <begin position="465"/>
        <end position="475"/>
    </location>
</feature>
<dbReference type="RefSeq" id="XP_017997213.1">
    <property type="nucleotide sequence ID" value="XM_018141385.1"/>
</dbReference>
<organism evidence="4 5">
    <name type="scientific">Cyphellophora attinorum</name>
    <dbReference type="NCBI Taxonomy" id="1664694"/>
    <lineage>
        <taxon>Eukaryota</taxon>
        <taxon>Fungi</taxon>
        <taxon>Dikarya</taxon>
        <taxon>Ascomycota</taxon>
        <taxon>Pezizomycotina</taxon>
        <taxon>Eurotiomycetes</taxon>
        <taxon>Chaetothyriomycetidae</taxon>
        <taxon>Chaetothyriales</taxon>
        <taxon>Cyphellophoraceae</taxon>
        <taxon>Cyphellophora</taxon>
    </lineage>
</organism>
<dbReference type="InterPro" id="IPR050357">
    <property type="entry name" value="Arrestin_domain-protein"/>
</dbReference>
<feature type="compositionally biased region" description="Polar residues" evidence="2">
    <location>
        <begin position="481"/>
        <end position="492"/>
    </location>
</feature>
<evidence type="ECO:0000259" key="3">
    <source>
        <dbReference type="Pfam" id="PF02752"/>
    </source>
</evidence>
<dbReference type="SUPFAM" id="SSF81296">
    <property type="entry name" value="E set domains"/>
    <property type="match status" value="2"/>
</dbReference>
<dbReference type="GO" id="GO:0030674">
    <property type="term" value="F:protein-macromolecule adaptor activity"/>
    <property type="evidence" value="ECO:0007669"/>
    <property type="project" value="TreeGrafter"/>
</dbReference>
<dbReference type="Proteomes" id="UP000038010">
    <property type="component" value="Unassembled WGS sequence"/>
</dbReference>
<dbReference type="GO" id="GO:0031625">
    <property type="term" value="F:ubiquitin protein ligase binding"/>
    <property type="evidence" value="ECO:0007669"/>
    <property type="project" value="TreeGrafter"/>
</dbReference>
<evidence type="ECO:0000256" key="1">
    <source>
        <dbReference type="ARBA" id="ARBA00005298"/>
    </source>
</evidence>
<evidence type="ECO:0000313" key="4">
    <source>
        <dbReference type="EMBL" id="KPI37250.1"/>
    </source>
</evidence>
<comment type="similarity">
    <text evidence="1">Belongs to the arrestin family.</text>
</comment>
<dbReference type="VEuPathDB" id="FungiDB:AB675_1490"/>
<name>A0A0N1H0B9_9EURO</name>
<gene>
    <name evidence="4" type="ORF">AB675_1490</name>
</gene>
<feature type="compositionally biased region" description="Polar residues" evidence="2">
    <location>
        <begin position="1"/>
        <end position="13"/>
    </location>
</feature>